<evidence type="ECO:0000313" key="1">
    <source>
        <dbReference type="EMBL" id="NKE44796.1"/>
    </source>
</evidence>
<reference evidence="1 2" key="1">
    <citation type="submission" date="2020-03" db="EMBL/GenBank/DDBJ databases">
        <title>Roseomonas selenitidurans sp. nov. isolated from soil.</title>
        <authorList>
            <person name="Liu H."/>
        </authorList>
    </citation>
    <scope>NUCLEOTIDE SEQUENCE [LARGE SCALE GENOMIC DNA]</scope>
    <source>
        <strain evidence="1 2">JCM 15073</strain>
    </source>
</reference>
<proteinExistence type="predicted"/>
<evidence type="ECO:0000313" key="2">
    <source>
        <dbReference type="Proteomes" id="UP000765160"/>
    </source>
</evidence>
<organism evidence="1 2">
    <name type="scientific">Falsiroseomonas frigidaquae</name>
    <dbReference type="NCBI Taxonomy" id="487318"/>
    <lineage>
        <taxon>Bacteria</taxon>
        <taxon>Pseudomonadati</taxon>
        <taxon>Pseudomonadota</taxon>
        <taxon>Alphaproteobacteria</taxon>
        <taxon>Acetobacterales</taxon>
        <taxon>Roseomonadaceae</taxon>
        <taxon>Falsiroseomonas</taxon>
    </lineage>
</organism>
<name>A0ABX1EXH8_9PROT</name>
<keyword evidence="2" id="KW-1185">Reference proteome</keyword>
<dbReference type="Proteomes" id="UP000765160">
    <property type="component" value="Unassembled WGS sequence"/>
</dbReference>
<gene>
    <name evidence="1" type="ORF">HB662_08405</name>
</gene>
<dbReference type="EMBL" id="JAAVTX010000002">
    <property type="protein sequence ID" value="NKE44796.1"/>
    <property type="molecule type" value="Genomic_DNA"/>
</dbReference>
<accession>A0ABX1EXH8</accession>
<dbReference type="RefSeq" id="WP_168049114.1">
    <property type="nucleotide sequence ID" value="NZ_JAATJR010000002.1"/>
</dbReference>
<protein>
    <submittedName>
        <fullName evidence="1">Uncharacterized protein</fullName>
    </submittedName>
</protein>
<sequence length="117" mass="12504">MTLVRTWSPAEPQGEAGYRIVFAMALDAQGAPDGQAWLDDPDPWPARLEAPDAALAHGDVAYDEEGWSLRFPHGSVPLADAPPHRILGGAGWLRPGEVVTIRTPEGTEAAWRVVAVG</sequence>
<comment type="caution">
    <text evidence="1">The sequence shown here is derived from an EMBL/GenBank/DDBJ whole genome shotgun (WGS) entry which is preliminary data.</text>
</comment>